<organism evidence="2 3">
    <name type="scientific">Candidatus Marinarcus aquaticus</name>
    <dbReference type="NCBI Taxonomy" id="2044504"/>
    <lineage>
        <taxon>Bacteria</taxon>
        <taxon>Pseudomonadati</taxon>
        <taxon>Campylobacterota</taxon>
        <taxon>Epsilonproteobacteria</taxon>
        <taxon>Campylobacterales</taxon>
        <taxon>Arcobacteraceae</taxon>
        <taxon>Candidatus Marinarcus</taxon>
    </lineage>
</organism>
<evidence type="ECO:0000313" key="2">
    <source>
        <dbReference type="EMBL" id="RXJ54413.1"/>
    </source>
</evidence>
<gene>
    <name evidence="2" type="ORF">CRV04_11505</name>
</gene>
<dbReference type="Proteomes" id="UP000290657">
    <property type="component" value="Unassembled WGS sequence"/>
</dbReference>
<dbReference type="OrthoDB" id="8595155at2"/>
<dbReference type="RefSeq" id="WP_128997003.1">
    <property type="nucleotide sequence ID" value="NZ_PDKN01000010.1"/>
</dbReference>
<dbReference type="GO" id="GO:0008757">
    <property type="term" value="F:S-adenosylmethionine-dependent methyltransferase activity"/>
    <property type="evidence" value="ECO:0007669"/>
    <property type="project" value="InterPro"/>
</dbReference>
<accession>A0A4Q0XNU6</accession>
<comment type="caution">
    <text evidence="2">The sequence shown here is derived from an EMBL/GenBank/DDBJ whole genome shotgun (WGS) entry which is preliminary data.</text>
</comment>
<dbReference type="AlphaFoldDB" id="A0A4Q0XNU6"/>
<dbReference type="InterPro" id="IPR013216">
    <property type="entry name" value="Methyltransf_11"/>
</dbReference>
<dbReference type="CDD" id="cd02440">
    <property type="entry name" value="AdoMet_MTases"/>
    <property type="match status" value="1"/>
</dbReference>
<dbReference type="SUPFAM" id="SSF53335">
    <property type="entry name" value="S-adenosyl-L-methionine-dependent methyltransferases"/>
    <property type="match status" value="1"/>
</dbReference>
<dbReference type="InterPro" id="IPR029063">
    <property type="entry name" value="SAM-dependent_MTases_sf"/>
</dbReference>
<evidence type="ECO:0000313" key="3">
    <source>
        <dbReference type="Proteomes" id="UP000290657"/>
    </source>
</evidence>
<feature type="domain" description="Methyltransferase type 11" evidence="1">
    <location>
        <begin position="76"/>
        <end position="171"/>
    </location>
</feature>
<proteinExistence type="predicted"/>
<evidence type="ECO:0000259" key="1">
    <source>
        <dbReference type="Pfam" id="PF08241"/>
    </source>
</evidence>
<dbReference type="EMBL" id="PDKN01000010">
    <property type="protein sequence ID" value="RXJ54413.1"/>
    <property type="molecule type" value="Genomic_DNA"/>
</dbReference>
<sequence length="255" mass="30124">MIYKYLPYFMFKPLFGDRKKWGLKADFSDEEYIEALKEENVQKFYQDNQKGSIGTTVNHFGFKIMEQIDLTDKVVLEVGPGSIDHLDYNSTKPKKYILADIRKEFLEISQKRLEEYFIEDIETIEVSGIKIGLEDNNVDILITFHQLEHIYELEEYLQELKRILKPNGILIGAVPTEGGVAWGFGRFLTSRRYVKKNMDFDYDKIICWEHPNFVNKIKKLLDENFTNVQSIKNPFGILPMDFNLSWSFIYRNDKK</sequence>
<dbReference type="Gene3D" id="3.40.50.150">
    <property type="entry name" value="Vaccinia Virus protein VP39"/>
    <property type="match status" value="1"/>
</dbReference>
<name>A0A4Q0XNU6_9BACT</name>
<protein>
    <recommendedName>
        <fullName evidence="1">Methyltransferase type 11 domain-containing protein</fullName>
    </recommendedName>
</protein>
<keyword evidence="3" id="KW-1185">Reference proteome</keyword>
<reference evidence="2 3" key="1">
    <citation type="submission" date="2017-10" db="EMBL/GenBank/DDBJ databases">
        <title>Genomics of the genus Arcobacter.</title>
        <authorList>
            <person name="Perez-Cataluna A."/>
            <person name="Figueras M.J."/>
        </authorList>
    </citation>
    <scope>NUCLEOTIDE SEQUENCE [LARGE SCALE GENOMIC DNA]</scope>
    <source>
        <strain evidence="2 3">CECT 8987</strain>
    </source>
</reference>
<dbReference type="Pfam" id="PF08241">
    <property type="entry name" value="Methyltransf_11"/>
    <property type="match status" value="1"/>
</dbReference>